<dbReference type="GO" id="GO:0102710">
    <property type="term" value="F:D-inositol-3-phosphate glycosyltransferase activity"/>
    <property type="evidence" value="ECO:0007669"/>
    <property type="project" value="UniProtKB-EC"/>
</dbReference>
<dbReference type="RefSeq" id="WP_145183228.1">
    <property type="nucleotide sequence ID" value="NZ_CP036290.1"/>
</dbReference>
<dbReference type="AlphaFoldDB" id="A0A518CW68"/>
<dbReference type="Proteomes" id="UP000319342">
    <property type="component" value="Chromosome"/>
</dbReference>
<protein>
    <submittedName>
        <fullName evidence="3">D-inositol-3-phosphate glycosyltransferase</fullName>
        <ecNumber evidence="3">2.4.1.250</ecNumber>
    </submittedName>
</protein>
<keyword evidence="3" id="KW-0808">Transferase</keyword>
<dbReference type="EC" id="2.4.1.250" evidence="3"/>
<dbReference type="PANTHER" id="PTHR45947">
    <property type="entry name" value="SULFOQUINOVOSYL TRANSFERASE SQD2"/>
    <property type="match status" value="1"/>
</dbReference>
<proteinExistence type="predicted"/>
<feature type="compositionally biased region" description="Low complexity" evidence="1">
    <location>
        <begin position="395"/>
        <end position="407"/>
    </location>
</feature>
<dbReference type="Gene3D" id="3.40.50.2000">
    <property type="entry name" value="Glycogen Phosphorylase B"/>
    <property type="match status" value="2"/>
</dbReference>
<dbReference type="InterPro" id="IPR028098">
    <property type="entry name" value="Glyco_trans_4-like_N"/>
</dbReference>
<dbReference type="PANTHER" id="PTHR45947:SF3">
    <property type="entry name" value="SULFOQUINOVOSYL TRANSFERASE SQD2"/>
    <property type="match status" value="1"/>
</dbReference>
<evidence type="ECO:0000259" key="2">
    <source>
        <dbReference type="Pfam" id="PF13439"/>
    </source>
</evidence>
<evidence type="ECO:0000313" key="4">
    <source>
        <dbReference type="Proteomes" id="UP000319342"/>
    </source>
</evidence>
<accession>A0A518CW68</accession>
<dbReference type="Pfam" id="PF13439">
    <property type="entry name" value="Glyco_transf_4"/>
    <property type="match status" value="1"/>
</dbReference>
<organism evidence="3 4">
    <name type="scientific">Rohdeia mirabilis</name>
    <dbReference type="NCBI Taxonomy" id="2528008"/>
    <lineage>
        <taxon>Bacteria</taxon>
        <taxon>Pseudomonadati</taxon>
        <taxon>Planctomycetota</taxon>
        <taxon>Planctomycetia</taxon>
        <taxon>Planctomycetia incertae sedis</taxon>
        <taxon>Rohdeia</taxon>
    </lineage>
</organism>
<dbReference type="Pfam" id="PF13692">
    <property type="entry name" value="Glyco_trans_1_4"/>
    <property type="match status" value="1"/>
</dbReference>
<evidence type="ECO:0000313" key="3">
    <source>
        <dbReference type="EMBL" id="QDU83477.1"/>
    </source>
</evidence>
<dbReference type="InterPro" id="IPR050194">
    <property type="entry name" value="Glycosyltransferase_grp1"/>
</dbReference>
<feature type="domain" description="Glycosyltransferase subfamily 4-like N-terminal" evidence="2">
    <location>
        <begin position="17"/>
        <end position="209"/>
    </location>
</feature>
<gene>
    <name evidence="3" type="primary">mshA_1</name>
    <name evidence="3" type="ORF">Pla163_05760</name>
</gene>
<reference evidence="3 4" key="1">
    <citation type="submission" date="2019-02" db="EMBL/GenBank/DDBJ databases">
        <title>Deep-cultivation of Planctomycetes and their phenomic and genomic characterization uncovers novel biology.</title>
        <authorList>
            <person name="Wiegand S."/>
            <person name="Jogler M."/>
            <person name="Boedeker C."/>
            <person name="Pinto D."/>
            <person name="Vollmers J."/>
            <person name="Rivas-Marin E."/>
            <person name="Kohn T."/>
            <person name="Peeters S.H."/>
            <person name="Heuer A."/>
            <person name="Rast P."/>
            <person name="Oberbeckmann S."/>
            <person name="Bunk B."/>
            <person name="Jeske O."/>
            <person name="Meyerdierks A."/>
            <person name="Storesund J.E."/>
            <person name="Kallscheuer N."/>
            <person name="Luecker S."/>
            <person name="Lage O.M."/>
            <person name="Pohl T."/>
            <person name="Merkel B.J."/>
            <person name="Hornburger P."/>
            <person name="Mueller R.-W."/>
            <person name="Bruemmer F."/>
            <person name="Labrenz M."/>
            <person name="Spormann A.M."/>
            <person name="Op den Camp H."/>
            <person name="Overmann J."/>
            <person name="Amann R."/>
            <person name="Jetten M.S.M."/>
            <person name="Mascher T."/>
            <person name="Medema M.H."/>
            <person name="Devos D.P."/>
            <person name="Kaster A.-K."/>
            <person name="Ovreas L."/>
            <person name="Rohde M."/>
            <person name="Galperin M.Y."/>
            <person name="Jogler C."/>
        </authorList>
    </citation>
    <scope>NUCLEOTIDE SEQUENCE [LARGE SCALE GENOMIC DNA]</scope>
    <source>
        <strain evidence="3 4">Pla163</strain>
    </source>
</reference>
<evidence type="ECO:0000256" key="1">
    <source>
        <dbReference type="SAM" id="MobiDB-lite"/>
    </source>
</evidence>
<dbReference type="OrthoDB" id="9802525at2"/>
<dbReference type="SUPFAM" id="SSF53756">
    <property type="entry name" value="UDP-Glycosyltransferase/glycogen phosphorylase"/>
    <property type="match status" value="1"/>
</dbReference>
<feature type="region of interest" description="Disordered" evidence="1">
    <location>
        <begin position="386"/>
        <end position="411"/>
    </location>
</feature>
<name>A0A518CW68_9BACT</name>
<keyword evidence="3" id="KW-0328">Glycosyltransferase</keyword>
<sequence length="420" mass="45261">MPRLLHCLHTFPPETRGGVQGYVERIARAQAERGDTVAIACATSDAEPRHDGWNGLDVHRIPALDPFEQLAAVNGEASEKAERWTRLIAYFEPDVVHVHHWQGLPLDLLARVARARPAARRIATLHDFFATDPTFFRMRPGPDGRADEWLAAPNESLDDTADHAAQVYGVEPATLRAAMPARQAAFVAELGRAQRLLCPSRTFAEYWSKIPAFAHLRPEVLPLPMPAGLEPVPPAPRGDVLHVGTWGGLVRGKGLHVLLDAVARLPASSVRVHHLGPELDAEYAAQIRAHAMAASLTLHGPFDMDGLREAARGFHLAVFPSLYLETHGMTVDEALALGLPVLVPDRGAPQERVDEDSVFRVGDAAHLASRLAAFVAKDAGAVRSGGAADVARSAGSHGSSQGSNRSSQDLNGHVAALMER</sequence>
<keyword evidence="4" id="KW-1185">Reference proteome</keyword>
<dbReference type="EMBL" id="CP036290">
    <property type="protein sequence ID" value="QDU83477.1"/>
    <property type="molecule type" value="Genomic_DNA"/>
</dbReference>